<accession>A0ABT9QR28</accession>
<dbReference type="EMBL" id="JAUSQU010000001">
    <property type="protein sequence ID" value="MDP9849207.1"/>
    <property type="molecule type" value="Genomic_DNA"/>
</dbReference>
<dbReference type="RefSeq" id="WP_307566928.1">
    <property type="nucleotide sequence ID" value="NZ_JAUSQU010000001.1"/>
</dbReference>
<comment type="caution">
    <text evidence="1">The sequence shown here is derived from an EMBL/GenBank/DDBJ whole genome shotgun (WGS) entry which is preliminary data.</text>
</comment>
<organism evidence="1 2">
    <name type="scientific">Streptosporangium lutulentum</name>
    <dbReference type="NCBI Taxonomy" id="1461250"/>
    <lineage>
        <taxon>Bacteria</taxon>
        <taxon>Bacillati</taxon>
        <taxon>Actinomycetota</taxon>
        <taxon>Actinomycetes</taxon>
        <taxon>Streptosporangiales</taxon>
        <taxon>Streptosporangiaceae</taxon>
        <taxon>Streptosporangium</taxon>
    </lineage>
</organism>
<dbReference type="Gene3D" id="1.10.150.20">
    <property type="entry name" value="5' to 3' exonuclease, C-terminal subdomain"/>
    <property type="match status" value="1"/>
</dbReference>
<proteinExistence type="predicted"/>
<dbReference type="SUPFAM" id="SSF47789">
    <property type="entry name" value="C-terminal domain of RNA polymerase alpha subunit"/>
    <property type="match status" value="1"/>
</dbReference>
<protein>
    <submittedName>
        <fullName evidence="1">Flap endonuclease-1-like 5' DNA nuclease</fullName>
    </submittedName>
</protein>
<dbReference type="Proteomes" id="UP001225356">
    <property type="component" value="Unassembled WGS sequence"/>
</dbReference>
<evidence type="ECO:0000313" key="2">
    <source>
        <dbReference type="Proteomes" id="UP001225356"/>
    </source>
</evidence>
<name>A0ABT9QR28_9ACTN</name>
<keyword evidence="2" id="KW-1185">Reference proteome</keyword>
<reference evidence="1 2" key="1">
    <citation type="submission" date="2023-07" db="EMBL/GenBank/DDBJ databases">
        <title>Sequencing the genomes of 1000 actinobacteria strains.</title>
        <authorList>
            <person name="Klenk H.-P."/>
        </authorList>
    </citation>
    <scope>NUCLEOTIDE SEQUENCE [LARGE SCALE GENOMIC DNA]</scope>
    <source>
        <strain evidence="1 2">DSM 46740</strain>
    </source>
</reference>
<sequence length="72" mass="7659">MTDQSQGKDDIPSNLGVPARRALAAAGYTTLAQVASATEQELLRLHGMGPKAIRLLRAALAERDLALTDQET</sequence>
<gene>
    <name evidence="1" type="ORF">J2853_008418</name>
</gene>
<evidence type="ECO:0000313" key="1">
    <source>
        <dbReference type="EMBL" id="MDP9849207.1"/>
    </source>
</evidence>
<dbReference type="Pfam" id="PF14520">
    <property type="entry name" value="HHH_5"/>
    <property type="match status" value="1"/>
</dbReference>